<evidence type="ECO:0000313" key="6">
    <source>
        <dbReference type="Proteomes" id="UP000294616"/>
    </source>
</evidence>
<dbReference type="Proteomes" id="UP000294616">
    <property type="component" value="Unassembled WGS sequence"/>
</dbReference>
<keyword evidence="6" id="KW-1185">Reference proteome</keyword>
<gene>
    <name evidence="5" type="ORF">C8N28_2025</name>
</gene>
<organism evidence="5 6">
    <name type="scientific">Albibacterium bauzanense</name>
    <dbReference type="NCBI Taxonomy" id="653929"/>
    <lineage>
        <taxon>Bacteria</taxon>
        <taxon>Pseudomonadati</taxon>
        <taxon>Bacteroidota</taxon>
        <taxon>Sphingobacteriia</taxon>
        <taxon>Sphingobacteriales</taxon>
        <taxon>Sphingobacteriaceae</taxon>
        <taxon>Albibacterium</taxon>
    </lineage>
</organism>
<comment type="caution">
    <text evidence="5">The sequence shown here is derived from an EMBL/GenBank/DDBJ whole genome shotgun (WGS) entry which is preliminary data.</text>
</comment>
<dbReference type="InterPro" id="IPR012548">
    <property type="entry name" value="MATCAP"/>
</dbReference>
<keyword evidence="4" id="KW-0482">Metalloprotease</keyword>
<protein>
    <submittedName>
        <fullName evidence="5">Uncharacterized protein (TIGR02421 family)</fullName>
    </submittedName>
</protein>
<dbReference type="GO" id="GO:0008237">
    <property type="term" value="F:metallopeptidase activity"/>
    <property type="evidence" value="ECO:0007669"/>
    <property type="project" value="UniProtKB-KW"/>
</dbReference>
<dbReference type="GO" id="GO:0006508">
    <property type="term" value="P:proteolysis"/>
    <property type="evidence" value="ECO:0007669"/>
    <property type="project" value="UniProtKB-KW"/>
</dbReference>
<evidence type="ECO:0000256" key="2">
    <source>
        <dbReference type="ARBA" id="ARBA00022670"/>
    </source>
</evidence>
<reference evidence="5 6" key="1">
    <citation type="submission" date="2019-03" db="EMBL/GenBank/DDBJ databases">
        <title>Genomic Encyclopedia of Archaeal and Bacterial Type Strains, Phase II (KMG-II): from individual species to whole genera.</title>
        <authorList>
            <person name="Goeker M."/>
        </authorList>
    </citation>
    <scope>NUCLEOTIDE SEQUENCE [LARGE SCALE GENOMIC DNA]</scope>
    <source>
        <strain evidence="5 6">DSM 22554</strain>
    </source>
</reference>
<evidence type="ECO:0000256" key="3">
    <source>
        <dbReference type="ARBA" id="ARBA00022801"/>
    </source>
</evidence>
<dbReference type="AlphaFoldDB" id="A0A4R1LY10"/>
<dbReference type="PANTHER" id="PTHR31817">
    <property type="match status" value="1"/>
</dbReference>
<dbReference type="GO" id="GO:0080164">
    <property type="term" value="P:regulation of nitric oxide metabolic process"/>
    <property type="evidence" value="ECO:0007669"/>
    <property type="project" value="TreeGrafter"/>
</dbReference>
<proteinExistence type="predicted"/>
<name>A0A4R1LY10_9SPHI</name>
<accession>A0A4R1LY10</accession>
<keyword evidence="2" id="KW-0645">Protease</keyword>
<evidence type="ECO:0000256" key="4">
    <source>
        <dbReference type="ARBA" id="ARBA00023049"/>
    </source>
</evidence>
<keyword evidence="3" id="KW-0378">Hydrolase</keyword>
<dbReference type="PANTHER" id="PTHR31817:SF0">
    <property type="entry name" value="CHROMOSOME UNDETERMINED SCAFFOLD_67, WHOLE GENOME SHOTGUN SEQUENCE"/>
    <property type="match status" value="1"/>
</dbReference>
<dbReference type="Pfam" id="PF08014">
    <property type="entry name" value="MATCAP"/>
    <property type="match status" value="1"/>
</dbReference>
<sequence>MITTPEKKVINRILDKIKKKEPLRINIPGNGLVNMEKPVPFMVVYRIPPNGKDGFTSRLGKTESSYLYAEDCPECSEVVKSIATYLSDQFKGFLLFEVWLSEKEETIPFTVHVSQKSGLEVAQKLKDELGKINILGSSMRTEINKGKNVVAPPYYKPLINDKDANKSAITLIGLEIAPIYMNVSTGRAYPLFLRDLRSKFSKAIRKGFFEFVRIHTSYNASNFQMLGTTSLEKNVFDIDEELGNCSNLFDFLLLITPINVDDAWLAFQKSNYLKPPIFHYRPMPIDPELVKRKLYNLPIEDISDPTLAFLFRDKRKEVDRMLDMMMEREKPDFLLTSMQLFGPIDEKLLETAKALLVAIDVPEEPPEKKMIKAPEFAKMAEKELEWLKLQDPNISTAVRIRDDIDGILVNRGTLNINKSFQVSEGRAFSLLQHEIGTHVVTYYNGKAQPLKLFYIGVPGYEELQEGLAVFSEYLTDGLTPNRLRTIAARVIAVQQMISGSSFIDTFYVLVDKYQFSNKAAFTITMRVYRGGGLTKDAVYLKGLLNIIEYIKKGKSIEPLLIGKIRQDYIPVVQELIHRQILAKIPIKPRYLDKKYESRIENIRSGGNVFNLIKH</sequence>
<dbReference type="RefSeq" id="WP_246012788.1">
    <property type="nucleotide sequence ID" value="NZ_SMGO01000002.1"/>
</dbReference>
<comment type="cofactor">
    <cofactor evidence="1">
        <name>Zn(2+)</name>
        <dbReference type="ChEBI" id="CHEBI:29105"/>
    </cofactor>
</comment>
<dbReference type="EMBL" id="SMGO01000002">
    <property type="protein sequence ID" value="TCK83424.1"/>
    <property type="molecule type" value="Genomic_DNA"/>
</dbReference>
<dbReference type="SMART" id="SM01154">
    <property type="entry name" value="DUF1704"/>
    <property type="match status" value="1"/>
</dbReference>
<evidence type="ECO:0000313" key="5">
    <source>
        <dbReference type="EMBL" id="TCK83424.1"/>
    </source>
</evidence>
<evidence type="ECO:0000256" key="1">
    <source>
        <dbReference type="ARBA" id="ARBA00001947"/>
    </source>
</evidence>